<dbReference type="PANTHER" id="PTHR23020:SF41">
    <property type="entry name" value="AMINOGLYCOSIDE PHOSPHOTRANSFERASE DOMAIN-CONTAINING PROTEIN"/>
    <property type="match status" value="1"/>
</dbReference>
<name>A0A1I7S3J8_BURXY</name>
<sequence>MDSKVIVVQVSKELNLDERINDGTVTKRWILETLHGKSNRFDRLRHEHSVQKIVYTSKGDNENNLFDGRVAIHFDGTKKLFEVCMKRDDSLSIQQDIKFYKFIGERYKNMRFPKIYGYKVENRRNGRRLSDFFLFDLKAKENEESKEKGCVLMGEFEGVTCEVGQGFSINQSLHIMVEMARFHAFTLYIPDSNKVLKEFKKDGRHLIHREDLLDLIKGFDQEYYNANKSSFSHLMKEAAHTNLILHGIPNVIIHGSLCTDSIYLRKNQNGHKEGDTISFVDWSKCHTNLGMVDVIRFTLVNTSSNVQKMCMERFLKIHHDTMKIELKKYKVSFDYDFESVKQTYRAVFPIQLVYSITRLINSYKNNPKEDAKVSVLDRIKGGVDIFKKLYDC</sequence>
<dbReference type="Proteomes" id="UP000582659">
    <property type="component" value="Unassembled WGS sequence"/>
</dbReference>
<dbReference type="PANTHER" id="PTHR23020">
    <property type="entry name" value="UNCHARACTERIZED NUCLEAR HORMONE RECEPTOR-RELATED"/>
    <property type="match status" value="1"/>
</dbReference>
<dbReference type="OrthoDB" id="10421745at2759"/>
<accession>A0A1I7S3J8</accession>
<dbReference type="InterPro" id="IPR011009">
    <property type="entry name" value="Kinase-like_dom_sf"/>
</dbReference>
<dbReference type="Proteomes" id="UP000095284">
    <property type="component" value="Unplaced"/>
</dbReference>
<reference evidence="1" key="2">
    <citation type="submission" date="2020-09" db="EMBL/GenBank/DDBJ databases">
        <authorList>
            <person name="Kikuchi T."/>
        </authorList>
    </citation>
    <scope>NUCLEOTIDE SEQUENCE</scope>
    <source>
        <strain evidence="1">Ka4C1</strain>
    </source>
</reference>
<dbReference type="InterPro" id="IPR052961">
    <property type="entry name" value="Oxido-Kinase-like_Enzymes"/>
</dbReference>
<dbReference type="WBParaSite" id="BXY_0757900.1">
    <property type="protein sequence ID" value="BXY_0757900.1"/>
    <property type="gene ID" value="BXY_0757900"/>
</dbReference>
<dbReference type="SUPFAM" id="SSF56112">
    <property type="entry name" value="Protein kinase-like (PK-like)"/>
    <property type="match status" value="1"/>
</dbReference>
<protein>
    <submittedName>
        <fullName evidence="1">(pine wood nematode) hypothetical protein</fullName>
    </submittedName>
</protein>
<dbReference type="Pfam" id="PF07914">
    <property type="entry name" value="DUF1679"/>
    <property type="match status" value="1"/>
</dbReference>
<evidence type="ECO:0000313" key="1">
    <source>
        <dbReference type="EMBL" id="CAD5226841.1"/>
    </source>
</evidence>
<reference evidence="4" key="1">
    <citation type="submission" date="2016-11" db="UniProtKB">
        <authorList>
            <consortium name="WormBaseParasite"/>
        </authorList>
    </citation>
    <scope>IDENTIFICATION</scope>
</reference>
<dbReference type="EMBL" id="CAJFDI010000004">
    <property type="protein sequence ID" value="CAD5226841.1"/>
    <property type="molecule type" value="Genomic_DNA"/>
</dbReference>
<evidence type="ECO:0000313" key="3">
    <source>
        <dbReference type="Proteomes" id="UP000659654"/>
    </source>
</evidence>
<dbReference type="InterPro" id="IPR012877">
    <property type="entry name" value="Dhs-27"/>
</dbReference>
<organism evidence="2 4">
    <name type="scientific">Bursaphelenchus xylophilus</name>
    <name type="common">Pinewood nematode worm</name>
    <name type="synonym">Aphelenchoides xylophilus</name>
    <dbReference type="NCBI Taxonomy" id="6326"/>
    <lineage>
        <taxon>Eukaryota</taxon>
        <taxon>Metazoa</taxon>
        <taxon>Ecdysozoa</taxon>
        <taxon>Nematoda</taxon>
        <taxon>Chromadorea</taxon>
        <taxon>Rhabditida</taxon>
        <taxon>Tylenchina</taxon>
        <taxon>Tylenchomorpha</taxon>
        <taxon>Aphelenchoidea</taxon>
        <taxon>Aphelenchoididae</taxon>
        <taxon>Bursaphelenchus</taxon>
    </lineage>
</organism>
<proteinExistence type="predicted"/>
<keyword evidence="3" id="KW-1185">Reference proteome</keyword>
<gene>
    <name evidence="1" type="ORF">BXYJ_LOCUS9386</name>
</gene>
<dbReference type="AlphaFoldDB" id="A0A1I7S3J8"/>
<evidence type="ECO:0000313" key="4">
    <source>
        <dbReference type="WBParaSite" id="BXY_0757900.1"/>
    </source>
</evidence>
<dbReference type="EMBL" id="CAJFCV020000004">
    <property type="protein sequence ID" value="CAG9116360.1"/>
    <property type="molecule type" value="Genomic_DNA"/>
</dbReference>
<evidence type="ECO:0000313" key="2">
    <source>
        <dbReference type="Proteomes" id="UP000095284"/>
    </source>
</evidence>
<dbReference type="Proteomes" id="UP000659654">
    <property type="component" value="Unassembled WGS sequence"/>
</dbReference>